<evidence type="ECO:0000256" key="2">
    <source>
        <dbReference type="SAM" id="MobiDB-lite"/>
    </source>
</evidence>
<gene>
    <name evidence="4" type="ORF">BSTOLATCC_MIC18443</name>
</gene>
<dbReference type="InterPro" id="IPR001623">
    <property type="entry name" value="DnaJ_domain"/>
</dbReference>
<dbReference type="PROSITE" id="PS50076">
    <property type="entry name" value="DNAJ_2"/>
    <property type="match status" value="1"/>
</dbReference>
<organism evidence="4 5">
    <name type="scientific">Blepharisma stoltei</name>
    <dbReference type="NCBI Taxonomy" id="1481888"/>
    <lineage>
        <taxon>Eukaryota</taxon>
        <taxon>Sar</taxon>
        <taxon>Alveolata</taxon>
        <taxon>Ciliophora</taxon>
        <taxon>Postciliodesmatophora</taxon>
        <taxon>Heterotrichea</taxon>
        <taxon>Heterotrichida</taxon>
        <taxon>Blepharismidae</taxon>
        <taxon>Blepharisma</taxon>
    </lineage>
</organism>
<feature type="compositionally biased region" description="Basic and acidic residues" evidence="2">
    <location>
        <begin position="171"/>
        <end position="186"/>
    </location>
</feature>
<protein>
    <recommendedName>
        <fullName evidence="3">J domain-containing protein</fullName>
    </recommendedName>
</protein>
<sequence>MDENDDLYKVLDVDKDANPTEIKKAYYKLARQYHPDKNLDDPEVNNKKFQEISNAYDTLGNSDKKGYYDFLSSLQLDLGNASSGLKESIAEEMKNCQRYTESPVDEDYFTQFEISVKRQRRRKRDVGSKNKQEGEEKDKITLEEKFKRVAWEWMFLEENPSPQRKKRVRKKQTDREAGDSRDGSTK</sequence>
<dbReference type="Proteomes" id="UP001162131">
    <property type="component" value="Unassembled WGS sequence"/>
</dbReference>
<comment type="caution">
    <text evidence="4">The sequence shown here is derived from an EMBL/GenBank/DDBJ whole genome shotgun (WGS) entry which is preliminary data.</text>
</comment>
<evidence type="ECO:0000313" key="4">
    <source>
        <dbReference type="EMBL" id="CAG9317189.1"/>
    </source>
</evidence>
<reference evidence="4" key="1">
    <citation type="submission" date="2021-09" db="EMBL/GenBank/DDBJ databases">
        <authorList>
            <consortium name="AG Swart"/>
            <person name="Singh M."/>
            <person name="Singh A."/>
            <person name="Seah K."/>
            <person name="Emmerich C."/>
        </authorList>
    </citation>
    <scope>NUCLEOTIDE SEQUENCE</scope>
    <source>
        <strain evidence="4">ATCC30299</strain>
    </source>
</reference>
<dbReference type="PANTHER" id="PTHR44145">
    <property type="entry name" value="DNAJ HOMOLOG SUBFAMILY A MEMBER 3, MITOCHONDRIAL"/>
    <property type="match status" value="1"/>
</dbReference>
<dbReference type="Pfam" id="PF00226">
    <property type="entry name" value="DnaJ"/>
    <property type="match status" value="1"/>
</dbReference>
<dbReference type="AlphaFoldDB" id="A0AAU9IUM3"/>
<feature type="domain" description="J" evidence="3">
    <location>
        <begin position="6"/>
        <end position="72"/>
    </location>
</feature>
<name>A0AAU9IUM3_9CILI</name>
<evidence type="ECO:0000259" key="3">
    <source>
        <dbReference type="PROSITE" id="PS50076"/>
    </source>
</evidence>
<dbReference type="PROSITE" id="PS00636">
    <property type="entry name" value="DNAJ_1"/>
    <property type="match status" value="1"/>
</dbReference>
<dbReference type="InterPro" id="IPR051938">
    <property type="entry name" value="Apopto_cytoskel_mod"/>
</dbReference>
<dbReference type="EMBL" id="CAJZBQ010000018">
    <property type="protein sequence ID" value="CAG9317189.1"/>
    <property type="molecule type" value="Genomic_DNA"/>
</dbReference>
<dbReference type="InterPro" id="IPR036869">
    <property type="entry name" value="J_dom_sf"/>
</dbReference>
<accession>A0AAU9IUM3</accession>
<dbReference type="PRINTS" id="PR00625">
    <property type="entry name" value="JDOMAIN"/>
</dbReference>
<evidence type="ECO:0000256" key="1">
    <source>
        <dbReference type="ARBA" id="ARBA00023186"/>
    </source>
</evidence>
<dbReference type="CDD" id="cd06257">
    <property type="entry name" value="DnaJ"/>
    <property type="match status" value="1"/>
</dbReference>
<dbReference type="PANTHER" id="PTHR44145:SF3">
    <property type="entry name" value="DNAJ HOMOLOG SUBFAMILY A MEMBER 3, MITOCHONDRIAL"/>
    <property type="match status" value="1"/>
</dbReference>
<feature type="compositionally biased region" description="Basic and acidic residues" evidence="2">
    <location>
        <begin position="125"/>
        <end position="139"/>
    </location>
</feature>
<dbReference type="InterPro" id="IPR018253">
    <property type="entry name" value="DnaJ_domain_CS"/>
</dbReference>
<dbReference type="SUPFAM" id="SSF46565">
    <property type="entry name" value="Chaperone J-domain"/>
    <property type="match status" value="1"/>
</dbReference>
<feature type="region of interest" description="Disordered" evidence="2">
    <location>
        <begin position="161"/>
        <end position="186"/>
    </location>
</feature>
<proteinExistence type="predicted"/>
<evidence type="ECO:0000313" key="5">
    <source>
        <dbReference type="Proteomes" id="UP001162131"/>
    </source>
</evidence>
<keyword evidence="5" id="KW-1185">Reference proteome</keyword>
<feature type="region of interest" description="Disordered" evidence="2">
    <location>
        <begin position="120"/>
        <end position="139"/>
    </location>
</feature>
<dbReference type="SMART" id="SM00271">
    <property type="entry name" value="DnaJ"/>
    <property type="match status" value="1"/>
</dbReference>
<dbReference type="Gene3D" id="1.10.287.110">
    <property type="entry name" value="DnaJ domain"/>
    <property type="match status" value="1"/>
</dbReference>
<keyword evidence="1" id="KW-0143">Chaperone</keyword>